<accession>A0A081KEB7</accession>
<reference evidence="2 3" key="1">
    <citation type="submission" date="2014-06" db="EMBL/GenBank/DDBJ databases">
        <title>Whole Genome Sequences of Three Symbiotic Endozoicomonas Bacteria.</title>
        <authorList>
            <person name="Neave M.J."/>
            <person name="Apprill A."/>
            <person name="Voolstra C.R."/>
        </authorList>
    </citation>
    <scope>NUCLEOTIDE SEQUENCE [LARGE SCALE GENOMIC DNA]</scope>
    <source>
        <strain evidence="2 3">DSM 22380</strain>
    </source>
</reference>
<evidence type="ECO:0000313" key="2">
    <source>
        <dbReference type="EMBL" id="KEI72493.1"/>
    </source>
</evidence>
<dbReference type="AlphaFoldDB" id="A0A081KEB7"/>
<evidence type="ECO:0000313" key="3">
    <source>
        <dbReference type="Proteomes" id="UP000027997"/>
    </source>
</evidence>
<protein>
    <submittedName>
        <fullName evidence="2">Uncharacterized protein</fullName>
    </submittedName>
</protein>
<evidence type="ECO:0000256" key="1">
    <source>
        <dbReference type="SAM" id="Coils"/>
    </source>
</evidence>
<gene>
    <name evidence="2" type="ORF">GV64_18725</name>
</gene>
<comment type="caution">
    <text evidence="2">The sequence shown here is derived from an EMBL/GenBank/DDBJ whole genome shotgun (WGS) entry which is preliminary data.</text>
</comment>
<name>A0A081KEB7_9GAMM</name>
<dbReference type="EMBL" id="JOJP01000001">
    <property type="protein sequence ID" value="KEI72493.1"/>
    <property type="molecule type" value="Genomic_DNA"/>
</dbReference>
<dbReference type="Proteomes" id="UP000027997">
    <property type="component" value="Unassembled WGS sequence"/>
</dbReference>
<feature type="coiled-coil region" evidence="1">
    <location>
        <begin position="125"/>
        <end position="202"/>
    </location>
</feature>
<proteinExistence type="predicted"/>
<sequence>MAEGDKNKLVRIQHLVEAQKKEQQEKAQVEAQLAATVEGEKNKQARIEHLVEEQKHKLESQKSQFMAQLKDKDRLIQRLDEIQVKERAELEKIKAKCAEHEKSEEVAKGTLSKYVKECAGNDRKIGELNAKVSELTKDCNNLMLRNPETKEVVDRLKKDHEVAIARLVAELQAERDGSGRQIEELRARVSELTNECQNLMLRDLENKSLVDRLKKDHDEAIAHLVTELQAARDGSERLSPTQTNTVGVQTADINHALLEEERVDSYTPAQTYTLGMQAGDIYDTSLHSVDGRPLPDPIRPASISPAPSDPRAELERVLEEAVHFVHRRVGAPVIPQPVIPQDNSPSVTTSLLTGFDPLMQAEEHIPFASDVSTYAWRNNPAYDNGNLLVSVEGGEDTESVS</sequence>
<organism evidence="2 3">
    <name type="scientific">Endozoicomonas elysicola</name>
    <dbReference type="NCBI Taxonomy" id="305900"/>
    <lineage>
        <taxon>Bacteria</taxon>
        <taxon>Pseudomonadati</taxon>
        <taxon>Pseudomonadota</taxon>
        <taxon>Gammaproteobacteria</taxon>
        <taxon>Oceanospirillales</taxon>
        <taxon>Endozoicomonadaceae</taxon>
        <taxon>Endozoicomonas</taxon>
    </lineage>
</organism>
<keyword evidence="3" id="KW-1185">Reference proteome</keyword>
<keyword evidence="1" id="KW-0175">Coiled coil</keyword>
<dbReference type="Gene3D" id="1.10.287.1490">
    <property type="match status" value="1"/>
</dbReference>